<dbReference type="RefSeq" id="WP_284243513.1">
    <property type="nucleotide sequence ID" value="NZ_BSST01000001.1"/>
</dbReference>
<evidence type="ECO:0000313" key="2">
    <source>
        <dbReference type="EMBL" id="GLX77641.1"/>
    </source>
</evidence>
<evidence type="ECO:0000259" key="1">
    <source>
        <dbReference type="Pfam" id="PF00550"/>
    </source>
</evidence>
<evidence type="ECO:0000313" key="3">
    <source>
        <dbReference type="Proteomes" id="UP001157186"/>
    </source>
</evidence>
<comment type="caution">
    <text evidence="2">The sequence shown here is derived from an EMBL/GenBank/DDBJ whole genome shotgun (WGS) entry which is preliminary data.</text>
</comment>
<dbReference type="InterPro" id="IPR009081">
    <property type="entry name" value="PP-bd_ACP"/>
</dbReference>
<organism evidence="2 3">
    <name type="scientific">Thalassotalea insulae</name>
    <dbReference type="NCBI Taxonomy" id="2056778"/>
    <lineage>
        <taxon>Bacteria</taxon>
        <taxon>Pseudomonadati</taxon>
        <taxon>Pseudomonadota</taxon>
        <taxon>Gammaproteobacteria</taxon>
        <taxon>Alteromonadales</taxon>
        <taxon>Colwelliaceae</taxon>
        <taxon>Thalassotalea</taxon>
    </lineage>
</organism>
<feature type="domain" description="Carrier" evidence="1">
    <location>
        <begin position="6"/>
        <end position="71"/>
    </location>
</feature>
<keyword evidence="3" id="KW-1185">Reference proteome</keyword>
<sequence length="79" mass="9325">MDKVIQWLTDYFATKVELPADYLTMNYFESGFIDSMDVIFLINDIELEFDITLTEEHFQDRRFATIQGLSEIIFSTINT</sequence>
<protein>
    <recommendedName>
        <fullName evidence="1">Carrier domain-containing protein</fullName>
    </recommendedName>
</protein>
<dbReference type="Pfam" id="PF00550">
    <property type="entry name" value="PP-binding"/>
    <property type="match status" value="1"/>
</dbReference>
<dbReference type="EMBL" id="BSST01000001">
    <property type="protein sequence ID" value="GLX77641.1"/>
    <property type="molecule type" value="Genomic_DNA"/>
</dbReference>
<dbReference type="Gene3D" id="1.10.1200.10">
    <property type="entry name" value="ACP-like"/>
    <property type="match status" value="1"/>
</dbReference>
<name>A0ABQ6GSH8_9GAMM</name>
<reference evidence="2 3" key="1">
    <citation type="submission" date="2023-03" db="EMBL/GenBank/DDBJ databases">
        <title>Draft genome sequence of Thalassotalea insulae KCTC 62186T.</title>
        <authorList>
            <person name="Sawabe T."/>
        </authorList>
    </citation>
    <scope>NUCLEOTIDE SEQUENCE [LARGE SCALE GENOMIC DNA]</scope>
    <source>
        <strain evidence="2 3">KCTC 62186</strain>
    </source>
</reference>
<gene>
    <name evidence="2" type="ORF">tinsulaeT_09810</name>
</gene>
<dbReference type="Proteomes" id="UP001157186">
    <property type="component" value="Unassembled WGS sequence"/>
</dbReference>
<dbReference type="InterPro" id="IPR036736">
    <property type="entry name" value="ACP-like_sf"/>
</dbReference>
<proteinExistence type="predicted"/>
<dbReference type="SUPFAM" id="SSF47336">
    <property type="entry name" value="ACP-like"/>
    <property type="match status" value="1"/>
</dbReference>
<accession>A0ABQ6GSH8</accession>